<feature type="region of interest" description="Disordered" evidence="1">
    <location>
        <begin position="35"/>
        <end position="74"/>
    </location>
</feature>
<dbReference type="AlphaFoldDB" id="A0A9P4QR21"/>
<proteinExistence type="predicted"/>
<dbReference type="EMBL" id="ML996203">
    <property type="protein sequence ID" value="KAF2731094.1"/>
    <property type="molecule type" value="Genomic_DNA"/>
</dbReference>
<evidence type="ECO:0000313" key="2">
    <source>
        <dbReference type="EMBL" id="KAF2731094.1"/>
    </source>
</evidence>
<dbReference type="Proteomes" id="UP000799444">
    <property type="component" value="Unassembled WGS sequence"/>
</dbReference>
<organism evidence="2 3">
    <name type="scientific">Polyplosphaeria fusca</name>
    <dbReference type="NCBI Taxonomy" id="682080"/>
    <lineage>
        <taxon>Eukaryota</taxon>
        <taxon>Fungi</taxon>
        <taxon>Dikarya</taxon>
        <taxon>Ascomycota</taxon>
        <taxon>Pezizomycotina</taxon>
        <taxon>Dothideomycetes</taxon>
        <taxon>Pleosporomycetidae</taxon>
        <taxon>Pleosporales</taxon>
        <taxon>Tetraplosphaeriaceae</taxon>
        <taxon>Polyplosphaeria</taxon>
    </lineage>
</organism>
<name>A0A9P4QR21_9PLEO</name>
<protein>
    <submittedName>
        <fullName evidence="2">Uncharacterized protein</fullName>
    </submittedName>
</protein>
<accession>A0A9P4QR21</accession>
<feature type="compositionally biased region" description="Polar residues" evidence="1">
    <location>
        <begin position="45"/>
        <end position="54"/>
    </location>
</feature>
<comment type="caution">
    <text evidence="2">The sequence shown here is derived from an EMBL/GenBank/DDBJ whole genome shotgun (WGS) entry which is preliminary data.</text>
</comment>
<evidence type="ECO:0000256" key="1">
    <source>
        <dbReference type="SAM" id="MobiDB-lite"/>
    </source>
</evidence>
<gene>
    <name evidence="2" type="ORF">EJ04DRAFT_21062</name>
</gene>
<keyword evidence="3" id="KW-1185">Reference proteome</keyword>
<evidence type="ECO:0000313" key="3">
    <source>
        <dbReference type="Proteomes" id="UP000799444"/>
    </source>
</evidence>
<reference evidence="2" key="1">
    <citation type="journal article" date="2020" name="Stud. Mycol.">
        <title>101 Dothideomycetes genomes: a test case for predicting lifestyles and emergence of pathogens.</title>
        <authorList>
            <person name="Haridas S."/>
            <person name="Albert R."/>
            <person name="Binder M."/>
            <person name="Bloem J."/>
            <person name="Labutti K."/>
            <person name="Salamov A."/>
            <person name="Andreopoulos B."/>
            <person name="Baker S."/>
            <person name="Barry K."/>
            <person name="Bills G."/>
            <person name="Bluhm B."/>
            <person name="Cannon C."/>
            <person name="Castanera R."/>
            <person name="Culley D."/>
            <person name="Daum C."/>
            <person name="Ezra D."/>
            <person name="Gonzalez J."/>
            <person name="Henrissat B."/>
            <person name="Kuo A."/>
            <person name="Liang C."/>
            <person name="Lipzen A."/>
            <person name="Lutzoni F."/>
            <person name="Magnuson J."/>
            <person name="Mondo S."/>
            <person name="Nolan M."/>
            <person name="Ohm R."/>
            <person name="Pangilinan J."/>
            <person name="Park H.-J."/>
            <person name="Ramirez L."/>
            <person name="Alfaro M."/>
            <person name="Sun H."/>
            <person name="Tritt A."/>
            <person name="Yoshinaga Y."/>
            <person name="Zwiers L.-H."/>
            <person name="Turgeon B."/>
            <person name="Goodwin S."/>
            <person name="Spatafora J."/>
            <person name="Crous P."/>
            <person name="Grigoriev I."/>
        </authorList>
    </citation>
    <scope>NUCLEOTIDE SEQUENCE</scope>
    <source>
        <strain evidence="2">CBS 125425</strain>
    </source>
</reference>
<sequence length="92" mass="10590">MNPHTHHAPNHSSPKLFHLKTPSFQHQYLHSARSITHKPFPPHTPLQQLQSHSSPFPLFNSKPAQAKRRMNESNSPRAPVCEYFYVRARACA</sequence>